<dbReference type="PROSITE" id="PS00138">
    <property type="entry name" value="SUBTILASE_SER"/>
    <property type="match status" value="1"/>
</dbReference>
<dbReference type="InterPro" id="IPR023828">
    <property type="entry name" value="Peptidase_S8_Ser-AS"/>
</dbReference>
<dbReference type="InterPro" id="IPR050131">
    <property type="entry name" value="Peptidase_S8_subtilisin-like"/>
</dbReference>
<dbReference type="SUPFAM" id="SSF52743">
    <property type="entry name" value="Subtilisin-like"/>
    <property type="match status" value="1"/>
</dbReference>
<dbReference type="GO" id="GO:0005615">
    <property type="term" value="C:extracellular space"/>
    <property type="evidence" value="ECO:0007669"/>
    <property type="project" value="TreeGrafter"/>
</dbReference>
<evidence type="ECO:0000256" key="5">
    <source>
        <dbReference type="PIRSR" id="PIRSR615500-1"/>
    </source>
</evidence>
<feature type="active site" description="Charge relay system" evidence="5 6">
    <location>
        <position position="218"/>
    </location>
</feature>
<evidence type="ECO:0000256" key="4">
    <source>
        <dbReference type="ARBA" id="ARBA00022825"/>
    </source>
</evidence>
<evidence type="ECO:0000313" key="11">
    <source>
        <dbReference type="Proteomes" id="UP000295124"/>
    </source>
</evidence>
<dbReference type="Gene3D" id="3.40.50.200">
    <property type="entry name" value="Peptidase S8/S53 domain"/>
    <property type="match status" value="1"/>
</dbReference>
<dbReference type="OrthoDB" id="9802683at2"/>
<feature type="signal peptide" evidence="8">
    <location>
        <begin position="1"/>
        <end position="21"/>
    </location>
</feature>
<comment type="similarity">
    <text evidence="1 6">Belongs to the peptidase S8 family.</text>
</comment>
<dbReference type="PANTHER" id="PTHR43806">
    <property type="entry name" value="PEPTIDASE S8"/>
    <property type="match status" value="1"/>
</dbReference>
<keyword evidence="3 6" id="KW-0378">Hydrolase</keyword>
<feature type="chain" id="PRO_5039474179" evidence="8">
    <location>
        <begin position="22"/>
        <end position="612"/>
    </location>
</feature>
<dbReference type="SUPFAM" id="SSF49299">
    <property type="entry name" value="PKD domain"/>
    <property type="match status" value="2"/>
</dbReference>
<sequence>MPYLALGRLAAVLTTATLALAVTGAGVVQAAPTGTVLNAGAPDTVPGLYIVGLHGGTSLAPSALSTVSAEADVLADRYDGKIRNVYSAALRGFAVKLSDGQARRLAADPKVDFVQQSLWVHRADAKGNAFGASVVRSLAKAAAGEQPNPPSWGLDRIDGVKDSVYKYPNTGTGVTVYNTDSELNTDHVSFEGRAKSGYDFVDEDANVNECKNPTDQGHGSHTAGTSSSETYGVAKDVTVIGVKVLGCDGNAPDADSIQGVDWVTQNAVKPAVANASWTSGGANADPEGINRAVKASIASGVVWAVAAGNDNGGSACTPSPAKVPEAITVASTDSNDSRSSFSNIGSCVDIFAPGGNITSASNSSNNGSKGMSGTSMAAPHVTGAAALYLSANPSATPQQVRDALVNMAQEGKVTNAGAGSPNKLLDVSKIGGGQPGGPTASFSANCASSLTCSFDGSASSPSIASYAWDFGDSQTGTGATPSHTYGSAGAYTVKLTVTDTAGKTGSTTKQVQAGAPPAGKPPVASFTVQCQWAVCSFNGSGSTDPDNDIASYAWTFGDGKTGTGATASNTYGNAQKTYTAELKVTDRAGLSNTTTKQIQCWAVGAQGFCFSQ</sequence>
<evidence type="ECO:0000256" key="6">
    <source>
        <dbReference type="PROSITE-ProRule" id="PRU01240"/>
    </source>
</evidence>
<evidence type="ECO:0000259" key="9">
    <source>
        <dbReference type="PROSITE" id="PS50093"/>
    </source>
</evidence>
<name>A0A4R4ZIU6_9ACTN</name>
<dbReference type="PROSITE" id="PS51892">
    <property type="entry name" value="SUBTILASE"/>
    <property type="match status" value="1"/>
</dbReference>
<keyword evidence="2 6" id="KW-0645">Protease</keyword>
<feature type="region of interest" description="Disordered" evidence="7">
    <location>
        <begin position="208"/>
        <end position="228"/>
    </location>
</feature>
<feature type="compositionally biased region" description="Low complexity" evidence="7">
    <location>
        <begin position="217"/>
        <end position="228"/>
    </location>
</feature>
<keyword evidence="8" id="KW-0732">Signal</keyword>
<dbReference type="CDD" id="cd04077">
    <property type="entry name" value="Peptidases_S8_PCSK9_ProteinaseK_like"/>
    <property type="match status" value="1"/>
</dbReference>
<proteinExistence type="inferred from homology"/>
<dbReference type="InterPro" id="IPR037045">
    <property type="entry name" value="S8pro/Inhibitor_I9_sf"/>
</dbReference>
<dbReference type="InterPro" id="IPR010259">
    <property type="entry name" value="S8pro/Inhibitor_I9"/>
</dbReference>
<dbReference type="InterPro" id="IPR036852">
    <property type="entry name" value="Peptidase_S8/S53_dom_sf"/>
</dbReference>
<dbReference type="EMBL" id="SMKX01000048">
    <property type="protein sequence ID" value="TDD58648.1"/>
    <property type="molecule type" value="Genomic_DNA"/>
</dbReference>
<dbReference type="PANTHER" id="PTHR43806:SF11">
    <property type="entry name" value="CEREVISIN-RELATED"/>
    <property type="match status" value="1"/>
</dbReference>
<dbReference type="InterPro" id="IPR034193">
    <property type="entry name" value="PCSK9_ProteinaseK-like"/>
</dbReference>
<dbReference type="Proteomes" id="UP000295124">
    <property type="component" value="Unassembled WGS sequence"/>
</dbReference>
<reference evidence="10 11" key="1">
    <citation type="submission" date="2019-03" db="EMBL/GenBank/DDBJ databases">
        <title>Draft genome sequences of novel Actinobacteria.</title>
        <authorList>
            <person name="Sahin N."/>
            <person name="Ay H."/>
            <person name="Saygin H."/>
        </authorList>
    </citation>
    <scope>NUCLEOTIDE SEQUENCE [LARGE SCALE GENOMIC DNA]</scope>
    <source>
        <strain evidence="10 11">JCM 13523</strain>
    </source>
</reference>
<dbReference type="AlphaFoldDB" id="A0A4R4ZIU6"/>
<dbReference type="GO" id="GO:0004252">
    <property type="term" value="F:serine-type endopeptidase activity"/>
    <property type="evidence" value="ECO:0007669"/>
    <property type="project" value="UniProtKB-UniRule"/>
</dbReference>
<accession>A0A4R4ZIU6</accession>
<dbReference type="CDD" id="cd00146">
    <property type="entry name" value="PKD"/>
    <property type="match status" value="2"/>
</dbReference>
<feature type="domain" description="PKD" evidence="9">
    <location>
        <begin position="435"/>
        <end position="513"/>
    </location>
</feature>
<gene>
    <name evidence="10" type="ORF">E1263_18235</name>
</gene>
<evidence type="ECO:0000256" key="7">
    <source>
        <dbReference type="SAM" id="MobiDB-lite"/>
    </source>
</evidence>
<evidence type="ECO:0000256" key="8">
    <source>
        <dbReference type="SAM" id="SignalP"/>
    </source>
</evidence>
<dbReference type="Gene3D" id="3.30.70.80">
    <property type="entry name" value="Peptidase S8 propeptide/proteinase inhibitor I9"/>
    <property type="match status" value="1"/>
</dbReference>
<dbReference type="InterPro" id="IPR015500">
    <property type="entry name" value="Peptidase_S8_subtilisin-rel"/>
</dbReference>
<dbReference type="Pfam" id="PF05922">
    <property type="entry name" value="Inhibitor_I9"/>
    <property type="match status" value="1"/>
</dbReference>
<dbReference type="InterPro" id="IPR035986">
    <property type="entry name" value="PKD_dom_sf"/>
</dbReference>
<dbReference type="InterPro" id="IPR013783">
    <property type="entry name" value="Ig-like_fold"/>
</dbReference>
<comment type="caution">
    <text evidence="10">The sequence shown here is derived from an EMBL/GenBank/DDBJ whole genome shotgun (WGS) entry which is preliminary data.</text>
</comment>
<dbReference type="InterPro" id="IPR022409">
    <property type="entry name" value="PKD/Chitinase_dom"/>
</dbReference>
<dbReference type="Gene3D" id="2.60.40.10">
    <property type="entry name" value="Immunoglobulins"/>
    <property type="match status" value="2"/>
</dbReference>
<dbReference type="SMART" id="SM00089">
    <property type="entry name" value="PKD"/>
    <property type="match status" value="2"/>
</dbReference>
<dbReference type="Pfam" id="PF00082">
    <property type="entry name" value="Peptidase_S8"/>
    <property type="match status" value="1"/>
</dbReference>
<dbReference type="InterPro" id="IPR000601">
    <property type="entry name" value="PKD_dom"/>
</dbReference>
<dbReference type="RefSeq" id="WP_132168869.1">
    <property type="nucleotide sequence ID" value="NZ_SMKX01000048.1"/>
</dbReference>
<feature type="active site" description="Charge relay system" evidence="5 6">
    <location>
        <position position="375"/>
    </location>
</feature>
<dbReference type="GO" id="GO:0005975">
    <property type="term" value="P:carbohydrate metabolic process"/>
    <property type="evidence" value="ECO:0007669"/>
    <property type="project" value="UniProtKB-ARBA"/>
</dbReference>
<dbReference type="PRINTS" id="PR00723">
    <property type="entry name" value="SUBTILISIN"/>
</dbReference>
<dbReference type="FunFam" id="3.40.50.200:FF:000014">
    <property type="entry name" value="Proteinase K"/>
    <property type="match status" value="1"/>
</dbReference>
<keyword evidence="4 6" id="KW-0720">Serine protease</keyword>
<dbReference type="SUPFAM" id="SSF54897">
    <property type="entry name" value="Protease propeptides/inhibitors"/>
    <property type="match status" value="1"/>
</dbReference>
<dbReference type="Pfam" id="PF18911">
    <property type="entry name" value="PKD_4"/>
    <property type="match status" value="2"/>
</dbReference>
<feature type="active site" description="Charge relay system" evidence="5 6">
    <location>
        <position position="180"/>
    </location>
</feature>
<dbReference type="PROSITE" id="PS50093">
    <property type="entry name" value="PKD"/>
    <property type="match status" value="2"/>
</dbReference>
<evidence type="ECO:0000256" key="1">
    <source>
        <dbReference type="ARBA" id="ARBA00011073"/>
    </source>
</evidence>
<evidence type="ECO:0000256" key="3">
    <source>
        <dbReference type="ARBA" id="ARBA00022801"/>
    </source>
</evidence>
<protein>
    <submittedName>
        <fullName evidence="10">PKD domain-containing protein</fullName>
    </submittedName>
</protein>
<dbReference type="InterPro" id="IPR000209">
    <property type="entry name" value="Peptidase_S8/S53_dom"/>
</dbReference>
<dbReference type="GO" id="GO:0006508">
    <property type="term" value="P:proteolysis"/>
    <property type="evidence" value="ECO:0007669"/>
    <property type="project" value="UniProtKB-KW"/>
</dbReference>
<keyword evidence="11" id="KW-1185">Reference proteome</keyword>
<organism evidence="10 11">
    <name type="scientific">Kribbella antibiotica</name>
    <dbReference type="NCBI Taxonomy" id="190195"/>
    <lineage>
        <taxon>Bacteria</taxon>
        <taxon>Bacillati</taxon>
        <taxon>Actinomycetota</taxon>
        <taxon>Actinomycetes</taxon>
        <taxon>Propionibacteriales</taxon>
        <taxon>Kribbellaceae</taxon>
        <taxon>Kribbella</taxon>
    </lineage>
</organism>
<evidence type="ECO:0000256" key="2">
    <source>
        <dbReference type="ARBA" id="ARBA00022670"/>
    </source>
</evidence>
<evidence type="ECO:0000313" key="10">
    <source>
        <dbReference type="EMBL" id="TDD58648.1"/>
    </source>
</evidence>
<feature type="domain" description="PKD" evidence="9">
    <location>
        <begin position="536"/>
        <end position="598"/>
    </location>
</feature>